<dbReference type="InterPro" id="IPR013324">
    <property type="entry name" value="RNA_pol_sigma_r3/r4-like"/>
</dbReference>
<accession>A0ABZ0W0M1</accession>
<dbReference type="InterPro" id="IPR039425">
    <property type="entry name" value="RNA_pol_sigma-70-like"/>
</dbReference>
<feature type="domain" description="RNA polymerase sigma-70 region 2" evidence="5">
    <location>
        <begin position="25"/>
        <end position="90"/>
    </location>
</feature>
<evidence type="ECO:0000256" key="2">
    <source>
        <dbReference type="ARBA" id="ARBA00023015"/>
    </source>
</evidence>
<gene>
    <name evidence="7" type="ORF">U0035_14090</name>
</gene>
<reference evidence="7 8" key="1">
    <citation type="submission" date="2023-12" db="EMBL/GenBank/DDBJ databases">
        <title>Genome sequencing and assembly of bacterial species from a model synthetic community.</title>
        <authorList>
            <person name="Hogle S.L."/>
        </authorList>
    </citation>
    <scope>NUCLEOTIDE SEQUENCE [LARGE SCALE GENOMIC DNA]</scope>
    <source>
        <strain evidence="7 8">HAMBI_3031</strain>
    </source>
</reference>
<dbReference type="SUPFAM" id="SSF88946">
    <property type="entry name" value="Sigma2 domain of RNA polymerase sigma factors"/>
    <property type="match status" value="1"/>
</dbReference>
<evidence type="ECO:0000256" key="4">
    <source>
        <dbReference type="ARBA" id="ARBA00023163"/>
    </source>
</evidence>
<dbReference type="PANTHER" id="PTHR43133">
    <property type="entry name" value="RNA POLYMERASE ECF-TYPE SIGMA FACTO"/>
    <property type="match status" value="1"/>
</dbReference>
<protein>
    <submittedName>
        <fullName evidence="7">Sigma-70 family RNA polymerase sigma factor</fullName>
    </submittedName>
</protein>
<keyword evidence="8" id="KW-1185">Reference proteome</keyword>
<evidence type="ECO:0000259" key="5">
    <source>
        <dbReference type="Pfam" id="PF04542"/>
    </source>
</evidence>
<evidence type="ECO:0000256" key="3">
    <source>
        <dbReference type="ARBA" id="ARBA00023082"/>
    </source>
</evidence>
<dbReference type="Gene3D" id="1.10.10.10">
    <property type="entry name" value="Winged helix-like DNA-binding domain superfamily/Winged helix DNA-binding domain"/>
    <property type="match status" value="1"/>
</dbReference>
<proteinExistence type="inferred from homology"/>
<dbReference type="NCBIfam" id="TIGR02937">
    <property type="entry name" value="sigma70-ECF"/>
    <property type="match status" value="1"/>
</dbReference>
<dbReference type="InterPro" id="IPR014284">
    <property type="entry name" value="RNA_pol_sigma-70_dom"/>
</dbReference>
<keyword evidence="3" id="KW-0731">Sigma factor</keyword>
<dbReference type="InterPro" id="IPR036388">
    <property type="entry name" value="WH-like_DNA-bd_sf"/>
</dbReference>
<dbReference type="RefSeq" id="WP_114790406.1">
    <property type="nucleotide sequence ID" value="NZ_CP139960.1"/>
</dbReference>
<comment type="similarity">
    <text evidence="1">Belongs to the sigma-70 factor family. ECF subfamily.</text>
</comment>
<dbReference type="InterPro" id="IPR013325">
    <property type="entry name" value="RNA_pol_sigma_r2"/>
</dbReference>
<keyword evidence="2" id="KW-0805">Transcription regulation</keyword>
<dbReference type="Proteomes" id="UP001325680">
    <property type="component" value="Chromosome"/>
</dbReference>
<dbReference type="CDD" id="cd06171">
    <property type="entry name" value="Sigma70_r4"/>
    <property type="match status" value="1"/>
</dbReference>
<feature type="domain" description="RNA polymerase sigma factor 70 region 4 type 2" evidence="6">
    <location>
        <begin position="122"/>
        <end position="174"/>
    </location>
</feature>
<keyword evidence="4" id="KW-0804">Transcription</keyword>
<name>A0ABZ0W0M1_9BACT</name>
<sequence length="187" mass="21669">MDKAQLLYLQNRVAYARDQAAYKKLYLYFHPSIYKIAAIIVRQKSLIEEIVSDVMIRIWTMENKLAYIDHLKSYLLVATRNTALTYLKKYKEDNHLDIEETCDAPVLYEMPDQQVMATELSQIIEGTVAALPPKSQMVYRLIKEEGLSYKEACGILEISQKTLEAHMSTALKKLRRVLDGYLLKKNC</sequence>
<dbReference type="SUPFAM" id="SSF88659">
    <property type="entry name" value="Sigma3 and sigma4 domains of RNA polymerase sigma factors"/>
    <property type="match status" value="1"/>
</dbReference>
<dbReference type="PANTHER" id="PTHR43133:SF46">
    <property type="entry name" value="RNA POLYMERASE SIGMA-70 FACTOR ECF SUBFAMILY"/>
    <property type="match status" value="1"/>
</dbReference>
<evidence type="ECO:0000259" key="6">
    <source>
        <dbReference type="Pfam" id="PF08281"/>
    </source>
</evidence>
<dbReference type="EMBL" id="CP139960">
    <property type="protein sequence ID" value="WQD36798.1"/>
    <property type="molecule type" value="Genomic_DNA"/>
</dbReference>
<evidence type="ECO:0000256" key="1">
    <source>
        <dbReference type="ARBA" id="ARBA00010641"/>
    </source>
</evidence>
<dbReference type="InterPro" id="IPR007627">
    <property type="entry name" value="RNA_pol_sigma70_r2"/>
</dbReference>
<evidence type="ECO:0000313" key="8">
    <source>
        <dbReference type="Proteomes" id="UP001325680"/>
    </source>
</evidence>
<organism evidence="7 8">
    <name type="scientific">Niabella yanshanensis</name>
    <dbReference type="NCBI Taxonomy" id="577386"/>
    <lineage>
        <taxon>Bacteria</taxon>
        <taxon>Pseudomonadati</taxon>
        <taxon>Bacteroidota</taxon>
        <taxon>Chitinophagia</taxon>
        <taxon>Chitinophagales</taxon>
        <taxon>Chitinophagaceae</taxon>
        <taxon>Niabella</taxon>
    </lineage>
</organism>
<dbReference type="InterPro" id="IPR013249">
    <property type="entry name" value="RNA_pol_sigma70_r4_t2"/>
</dbReference>
<dbReference type="Pfam" id="PF08281">
    <property type="entry name" value="Sigma70_r4_2"/>
    <property type="match status" value="1"/>
</dbReference>
<dbReference type="Pfam" id="PF04542">
    <property type="entry name" value="Sigma70_r2"/>
    <property type="match status" value="1"/>
</dbReference>
<dbReference type="Gene3D" id="1.10.1740.10">
    <property type="match status" value="1"/>
</dbReference>
<evidence type="ECO:0000313" key="7">
    <source>
        <dbReference type="EMBL" id="WQD36798.1"/>
    </source>
</evidence>